<dbReference type="Proteomes" id="UP000199394">
    <property type="component" value="Unassembled WGS sequence"/>
</dbReference>
<organism evidence="2 3">
    <name type="scientific">Eubacterium aggregans</name>
    <dbReference type="NCBI Taxonomy" id="81409"/>
    <lineage>
        <taxon>Bacteria</taxon>
        <taxon>Bacillati</taxon>
        <taxon>Bacillota</taxon>
        <taxon>Clostridia</taxon>
        <taxon>Eubacteriales</taxon>
        <taxon>Eubacteriaceae</taxon>
        <taxon>Eubacterium</taxon>
    </lineage>
</organism>
<reference evidence="2 3" key="1">
    <citation type="submission" date="2016-10" db="EMBL/GenBank/DDBJ databases">
        <authorList>
            <person name="de Groot N.N."/>
        </authorList>
    </citation>
    <scope>NUCLEOTIDE SEQUENCE [LARGE SCALE GENOMIC DNA]</scope>
    <source>
        <strain evidence="2 3">SR12</strain>
    </source>
</reference>
<protein>
    <submittedName>
        <fullName evidence="2">Holin, phage phi LC3 family</fullName>
    </submittedName>
</protein>
<dbReference type="RefSeq" id="WP_176966720.1">
    <property type="nucleotide sequence ID" value="NZ_FNRK01000025.1"/>
</dbReference>
<dbReference type="STRING" id="81409.SAMN04515656_12534"/>
<feature type="transmembrane region" description="Helical" evidence="1">
    <location>
        <begin position="12"/>
        <end position="28"/>
    </location>
</feature>
<dbReference type="EMBL" id="FNRK01000025">
    <property type="protein sequence ID" value="SEA73204.1"/>
    <property type="molecule type" value="Genomic_DNA"/>
</dbReference>
<evidence type="ECO:0000256" key="1">
    <source>
        <dbReference type="SAM" id="Phobius"/>
    </source>
</evidence>
<accession>A0A1H4DKG4</accession>
<dbReference type="NCBIfam" id="TIGR01598">
    <property type="entry name" value="holin_phiLC3"/>
    <property type="match status" value="1"/>
</dbReference>
<keyword evidence="1" id="KW-0812">Transmembrane</keyword>
<dbReference type="InterPro" id="IPR006485">
    <property type="entry name" value="Phage-like_holin"/>
</dbReference>
<proteinExistence type="predicted"/>
<evidence type="ECO:0000313" key="2">
    <source>
        <dbReference type="EMBL" id="SEA73204.1"/>
    </source>
</evidence>
<name>A0A1H4DKG4_9FIRM</name>
<dbReference type="Pfam" id="PF04531">
    <property type="entry name" value="Phage_holin_1"/>
    <property type="match status" value="1"/>
</dbReference>
<evidence type="ECO:0000313" key="3">
    <source>
        <dbReference type="Proteomes" id="UP000199394"/>
    </source>
</evidence>
<feature type="transmembrane region" description="Helical" evidence="1">
    <location>
        <begin position="40"/>
        <end position="59"/>
    </location>
</feature>
<gene>
    <name evidence="2" type="ORF">SAMN04515656_12534</name>
</gene>
<keyword evidence="1" id="KW-0472">Membrane</keyword>
<dbReference type="AlphaFoldDB" id="A0A1H4DKG4"/>
<keyword evidence="1" id="KW-1133">Transmembrane helix</keyword>
<keyword evidence="3" id="KW-1185">Reference proteome</keyword>
<sequence length="82" mass="8961">MNFKVRLKNKAFWVACAGLIILILQYLQSFMGDINLNLELLKQIMDAIVICAVALGILVDPTTPTISDAPPSTTKVKQNGKS</sequence>